<dbReference type="EMBL" id="AB922520">
    <property type="protein sequence ID" value="BAP69096.1"/>
    <property type="molecule type" value="mRNA"/>
</dbReference>
<protein>
    <recommendedName>
        <fullName evidence="4">RxLR effector protein</fullName>
    </recommendedName>
</protein>
<evidence type="ECO:0000256" key="3">
    <source>
        <dbReference type="ARBA" id="ARBA00022525"/>
    </source>
</evidence>
<proteinExistence type="evidence at transcript level"/>
<reference evidence="5" key="1">
    <citation type="journal article" date="2014" name="PLoS Pathog.">
        <title>Expression profiling during Arabidopsis/downy mildew interaction reveals a highly-expressed effector that attenuates responses to salicylic acid.</title>
        <authorList>
            <person name="Asai S."/>
            <person name="Rallapalli G."/>
            <person name="Piquerez S.J.M."/>
            <person name="Caillaud M.C."/>
            <person name="Furzer O.J."/>
            <person name="Ishaque N."/>
            <person name="Wirthmueller L."/>
            <person name="Fabro G."/>
            <person name="Shirasu K."/>
            <person name="Jones J.D.G."/>
        </authorList>
    </citation>
    <scope>NUCLEOTIDE SEQUENCE</scope>
    <source>
        <strain evidence="5">Emoy2</strain>
    </source>
</reference>
<feature type="signal peptide" evidence="4">
    <location>
        <begin position="1"/>
        <end position="20"/>
    </location>
</feature>
<feature type="chain" id="PRO_5045002490" description="RxLR effector protein" evidence="4">
    <location>
        <begin position="21"/>
        <end position="178"/>
    </location>
</feature>
<keyword evidence="4" id="KW-0732">Signal</keyword>
<comment type="similarity">
    <text evidence="2 4">Belongs to the RxLR effector family.</text>
</comment>
<dbReference type="Pfam" id="PF16810">
    <property type="entry name" value="RXLR"/>
    <property type="match status" value="1"/>
</dbReference>
<evidence type="ECO:0000256" key="1">
    <source>
        <dbReference type="ARBA" id="ARBA00004613"/>
    </source>
</evidence>
<evidence type="ECO:0000256" key="4">
    <source>
        <dbReference type="RuleBase" id="RU367124"/>
    </source>
</evidence>
<name>A0A090B8Y2_HYAAE</name>
<dbReference type="AlphaFoldDB" id="A0A090B8Y2"/>
<accession>A0A090B8Y2</accession>
<organism evidence="5">
    <name type="scientific">Hyaloperonospora arabidopsidis (strain Emoy2)</name>
    <name type="common">Downy mildew agent</name>
    <name type="synonym">Peronospora arabidopsidis</name>
    <dbReference type="NCBI Taxonomy" id="559515"/>
    <lineage>
        <taxon>Eukaryota</taxon>
        <taxon>Sar</taxon>
        <taxon>Stramenopiles</taxon>
        <taxon>Oomycota</taxon>
        <taxon>Peronosporomycetes</taxon>
        <taxon>Peronosporales</taxon>
        <taxon>Peronosporaceae</taxon>
        <taxon>Hyaloperonospora</taxon>
    </lineage>
</organism>
<comment type="domain">
    <text evidence="4">The RxLR-dEER motif acts to carry the protein into the host cell cytoplasm through binding to cell surface phosphatidylinositol-3-phosphate.</text>
</comment>
<gene>
    <name evidence="5" type="primary">HaRxLL435</name>
</gene>
<comment type="function">
    <text evidence="4">Effector that suppresses plant defense responses during pathogen infection.</text>
</comment>
<evidence type="ECO:0000256" key="2">
    <source>
        <dbReference type="ARBA" id="ARBA00010400"/>
    </source>
</evidence>
<sequence>MRLPYLALTALVAVFSSGDAVSTAVGSESVYESDVPLVLCETDESVNRANTQRFLRATVVTRDSVSMPTIMEEGMVTFPSVLCMSFSATIEKVKFSMATLEKGGKATEAMITVMSNLAESIRQATGSQAEELGLGVIIYKALHEHRNQHVFVDRVSRNKTRKELLKRIRIDHVTACLQ</sequence>
<comment type="subcellular location">
    <subcellularLocation>
        <location evidence="1 4">Secreted</location>
    </subcellularLocation>
</comment>
<evidence type="ECO:0000313" key="5">
    <source>
        <dbReference type="EMBL" id="BAP69096.1"/>
    </source>
</evidence>
<dbReference type="InterPro" id="IPR031825">
    <property type="entry name" value="RXLR"/>
</dbReference>
<keyword evidence="3 4" id="KW-0964">Secreted</keyword>